<dbReference type="STRING" id="4155.A0A022RC84"/>
<gene>
    <name evidence="3" type="ORF">MIMGU_mgv1a0137371mg</name>
</gene>
<reference evidence="3 4" key="1">
    <citation type="journal article" date="2013" name="Proc. Natl. Acad. Sci. U.S.A.">
        <title>Fine-scale variation in meiotic recombination in Mimulus inferred from population shotgun sequencing.</title>
        <authorList>
            <person name="Hellsten U."/>
            <person name="Wright K.M."/>
            <person name="Jenkins J."/>
            <person name="Shu S."/>
            <person name="Yuan Y."/>
            <person name="Wessler S.R."/>
            <person name="Schmutz J."/>
            <person name="Willis J.H."/>
            <person name="Rokhsar D.S."/>
        </authorList>
    </citation>
    <scope>NUCLEOTIDE SEQUENCE [LARGE SCALE GENOMIC DNA]</scope>
    <source>
        <strain evidence="4">cv. DUN x IM62</strain>
    </source>
</reference>
<dbReference type="PROSITE" id="PS50119">
    <property type="entry name" value="ZF_BBOX"/>
    <property type="match status" value="1"/>
</dbReference>
<dbReference type="Pfam" id="PF00643">
    <property type="entry name" value="zf-B_box"/>
    <property type="match status" value="1"/>
</dbReference>
<name>A0A022RC84_ERYGU</name>
<sequence length="31" mass="3280">MRTLCDVCESAAAILFCAADEAALCRACDDK</sequence>
<dbReference type="InterPro" id="IPR000315">
    <property type="entry name" value="Znf_B-box"/>
</dbReference>
<dbReference type="AlphaFoldDB" id="A0A022RC84"/>
<feature type="domain" description="B box-type" evidence="2">
    <location>
        <begin position="1"/>
        <end position="31"/>
    </location>
</feature>
<dbReference type="EMBL" id="KI630513">
    <property type="protein sequence ID" value="EYU37861.1"/>
    <property type="molecule type" value="Genomic_DNA"/>
</dbReference>
<keyword evidence="4" id="KW-1185">Reference proteome</keyword>
<proteinExistence type="predicted"/>
<evidence type="ECO:0000256" key="1">
    <source>
        <dbReference type="PROSITE-ProRule" id="PRU00024"/>
    </source>
</evidence>
<evidence type="ECO:0000259" key="2">
    <source>
        <dbReference type="PROSITE" id="PS50119"/>
    </source>
</evidence>
<accession>A0A022RC84</accession>
<keyword evidence="1" id="KW-0863">Zinc-finger</keyword>
<feature type="non-terminal residue" evidence="3">
    <location>
        <position position="31"/>
    </location>
</feature>
<evidence type="ECO:0000313" key="4">
    <source>
        <dbReference type="Proteomes" id="UP000030748"/>
    </source>
</evidence>
<dbReference type="GO" id="GO:0008270">
    <property type="term" value="F:zinc ion binding"/>
    <property type="evidence" value="ECO:0007669"/>
    <property type="project" value="UniProtKB-KW"/>
</dbReference>
<keyword evidence="1" id="KW-0862">Zinc</keyword>
<evidence type="ECO:0000313" key="3">
    <source>
        <dbReference type="EMBL" id="EYU37861.1"/>
    </source>
</evidence>
<dbReference type="Proteomes" id="UP000030748">
    <property type="component" value="Unassembled WGS sequence"/>
</dbReference>
<keyword evidence="1" id="KW-0479">Metal-binding</keyword>
<organism evidence="3 4">
    <name type="scientific">Erythranthe guttata</name>
    <name type="common">Yellow monkey flower</name>
    <name type="synonym">Mimulus guttatus</name>
    <dbReference type="NCBI Taxonomy" id="4155"/>
    <lineage>
        <taxon>Eukaryota</taxon>
        <taxon>Viridiplantae</taxon>
        <taxon>Streptophyta</taxon>
        <taxon>Embryophyta</taxon>
        <taxon>Tracheophyta</taxon>
        <taxon>Spermatophyta</taxon>
        <taxon>Magnoliopsida</taxon>
        <taxon>eudicotyledons</taxon>
        <taxon>Gunneridae</taxon>
        <taxon>Pentapetalae</taxon>
        <taxon>asterids</taxon>
        <taxon>lamiids</taxon>
        <taxon>Lamiales</taxon>
        <taxon>Phrymaceae</taxon>
        <taxon>Erythranthe</taxon>
    </lineage>
</organism>
<protein>
    <recommendedName>
        <fullName evidence="2">B box-type domain-containing protein</fullName>
    </recommendedName>
</protein>